<dbReference type="PRINTS" id="PR01490">
    <property type="entry name" value="RTXTOXIND"/>
</dbReference>
<sequence length="62" mass="6966">MQNLVFPVTIKPDITSIDVDGRKMLLSPGMSVTVEVKTGKRRILEYLFSPLAEISSQAMQER</sequence>
<dbReference type="PROSITE" id="PS00543">
    <property type="entry name" value="HLYD_FAMILY"/>
    <property type="match status" value="1"/>
</dbReference>
<dbReference type="EMBL" id="QPJM01000011">
    <property type="protein sequence ID" value="RCW81284.1"/>
    <property type="molecule type" value="Genomic_DNA"/>
</dbReference>
<comment type="caution">
    <text evidence="1">The sequence shown here is derived from an EMBL/GenBank/DDBJ whole genome shotgun (WGS) entry which is preliminary data.</text>
</comment>
<organism evidence="1 2">
    <name type="scientific">Phyllobacterium bourgognense</name>
    <dbReference type="NCBI Taxonomy" id="314236"/>
    <lineage>
        <taxon>Bacteria</taxon>
        <taxon>Pseudomonadati</taxon>
        <taxon>Pseudomonadota</taxon>
        <taxon>Alphaproteobacteria</taxon>
        <taxon>Hyphomicrobiales</taxon>
        <taxon>Phyllobacteriaceae</taxon>
        <taxon>Phyllobacterium</taxon>
    </lineage>
</organism>
<dbReference type="GO" id="GO:0009306">
    <property type="term" value="P:protein secretion"/>
    <property type="evidence" value="ECO:0007669"/>
    <property type="project" value="InterPro"/>
</dbReference>
<reference evidence="1 2" key="1">
    <citation type="submission" date="2018-07" db="EMBL/GenBank/DDBJ databases">
        <title>Genomic Encyclopedia of Type Strains, Phase III (KMG-III): the genomes of soil and plant-associated and newly described type strains.</title>
        <authorList>
            <person name="Whitman W."/>
        </authorList>
    </citation>
    <scope>NUCLEOTIDE SEQUENCE [LARGE SCALE GENOMIC DNA]</scope>
    <source>
        <strain evidence="1 2">31-25a</strain>
    </source>
</reference>
<name>A0A368YSZ0_9HYPH</name>
<accession>A0A368YSZ0</accession>
<gene>
    <name evidence="1" type="ORF">C7476_111146</name>
</gene>
<dbReference type="Proteomes" id="UP000253324">
    <property type="component" value="Unassembled WGS sequence"/>
</dbReference>
<evidence type="ECO:0000313" key="2">
    <source>
        <dbReference type="Proteomes" id="UP000253324"/>
    </source>
</evidence>
<dbReference type="AlphaFoldDB" id="A0A368YSZ0"/>
<proteinExistence type="predicted"/>
<dbReference type="InterPro" id="IPR006144">
    <property type="entry name" value="Secretion_HlyD_CS"/>
</dbReference>
<evidence type="ECO:0000313" key="1">
    <source>
        <dbReference type="EMBL" id="RCW81284.1"/>
    </source>
</evidence>
<dbReference type="GO" id="GO:0016020">
    <property type="term" value="C:membrane"/>
    <property type="evidence" value="ECO:0007669"/>
    <property type="project" value="InterPro"/>
</dbReference>
<protein>
    <recommendedName>
        <fullName evidence="3">HlyD family secretion protein</fullName>
    </recommendedName>
</protein>
<evidence type="ECO:0008006" key="3">
    <source>
        <dbReference type="Google" id="ProtNLM"/>
    </source>
</evidence>
<keyword evidence="2" id="KW-1185">Reference proteome</keyword>